<evidence type="ECO:0000313" key="1">
    <source>
        <dbReference type="EMBL" id="KAI3712406.1"/>
    </source>
</evidence>
<protein>
    <submittedName>
        <fullName evidence="1">Uncharacterized protein</fullName>
    </submittedName>
</protein>
<name>A0ACB9ASF9_9ASTR</name>
<accession>A0ACB9ASF9</accession>
<reference evidence="1 2" key="2">
    <citation type="journal article" date="2022" name="Mol. Ecol. Resour.">
        <title>The genomes of chicory, endive, great burdock and yacon provide insights into Asteraceae paleo-polyploidization history and plant inulin production.</title>
        <authorList>
            <person name="Fan W."/>
            <person name="Wang S."/>
            <person name="Wang H."/>
            <person name="Wang A."/>
            <person name="Jiang F."/>
            <person name="Liu H."/>
            <person name="Zhao H."/>
            <person name="Xu D."/>
            <person name="Zhang Y."/>
        </authorList>
    </citation>
    <scope>NUCLEOTIDE SEQUENCE [LARGE SCALE GENOMIC DNA]</scope>
    <source>
        <strain evidence="2">cv. Yunnan</strain>
        <tissue evidence="1">Leaves</tissue>
    </source>
</reference>
<sequence length="85" mass="9585">MEFHDVGDVNGIDYRTIMRMESTSGFVCSGSCSQNWAEKYTIDEKVKKLALDALDSTITDEYTDRIFAKGEEATGELDAKMKKFT</sequence>
<comment type="caution">
    <text evidence="1">The sequence shown here is derived from an EMBL/GenBank/DDBJ whole genome shotgun (WGS) entry which is preliminary data.</text>
</comment>
<proteinExistence type="predicted"/>
<reference evidence="2" key="1">
    <citation type="journal article" date="2022" name="Mol. Ecol. Resour.">
        <title>The genomes of chicory, endive, great burdock and yacon provide insights into Asteraceae palaeo-polyploidization history and plant inulin production.</title>
        <authorList>
            <person name="Fan W."/>
            <person name="Wang S."/>
            <person name="Wang H."/>
            <person name="Wang A."/>
            <person name="Jiang F."/>
            <person name="Liu H."/>
            <person name="Zhao H."/>
            <person name="Xu D."/>
            <person name="Zhang Y."/>
        </authorList>
    </citation>
    <scope>NUCLEOTIDE SEQUENCE [LARGE SCALE GENOMIC DNA]</scope>
    <source>
        <strain evidence="2">cv. Yunnan</strain>
    </source>
</reference>
<gene>
    <name evidence="1" type="ORF">L1987_70962</name>
</gene>
<organism evidence="1 2">
    <name type="scientific">Smallanthus sonchifolius</name>
    <dbReference type="NCBI Taxonomy" id="185202"/>
    <lineage>
        <taxon>Eukaryota</taxon>
        <taxon>Viridiplantae</taxon>
        <taxon>Streptophyta</taxon>
        <taxon>Embryophyta</taxon>
        <taxon>Tracheophyta</taxon>
        <taxon>Spermatophyta</taxon>
        <taxon>Magnoliopsida</taxon>
        <taxon>eudicotyledons</taxon>
        <taxon>Gunneridae</taxon>
        <taxon>Pentapetalae</taxon>
        <taxon>asterids</taxon>
        <taxon>campanulids</taxon>
        <taxon>Asterales</taxon>
        <taxon>Asteraceae</taxon>
        <taxon>Asteroideae</taxon>
        <taxon>Heliantheae alliance</taxon>
        <taxon>Millerieae</taxon>
        <taxon>Smallanthus</taxon>
    </lineage>
</organism>
<dbReference type="Proteomes" id="UP001056120">
    <property type="component" value="Linkage Group LG24"/>
</dbReference>
<dbReference type="EMBL" id="CM042041">
    <property type="protein sequence ID" value="KAI3712406.1"/>
    <property type="molecule type" value="Genomic_DNA"/>
</dbReference>
<keyword evidence="2" id="KW-1185">Reference proteome</keyword>
<evidence type="ECO:0000313" key="2">
    <source>
        <dbReference type="Proteomes" id="UP001056120"/>
    </source>
</evidence>